<dbReference type="OrthoDB" id="3501850at2759"/>
<evidence type="ECO:0000256" key="1">
    <source>
        <dbReference type="ARBA" id="ARBA00023125"/>
    </source>
</evidence>
<dbReference type="GO" id="GO:0005634">
    <property type="term" value="C:nucleus"/>
    <property type="evidence" value="ECO:0007669"/>
    <property type="project" value="TreeGrafter"/>
</dbReference>
<protein>
    <submittedName>
        <fullName evidence="5">Homeobox domain-containing protein</fullName>
    </submittedName>
</protein>
<dbReference type="PANTHER" id="PTHR10390:SF44">
    <property type="entry name" value="SIX HOMEOBOX 4"/>
    <property type="match status" value="1"/>
</dbReference>
<dbReference type="PANTHER" id="PTHR10390">
    <property type="entry name" value="HOMEOBOX PROTEIN SIX"/>
    <property type="match status" value="1"/>
</dbReference>
<evidence type="ECO:0000256" key="2">
    <source>
        <dbReference type="ARBA" id="ARBA00023155"/>
    </source>
</evidence>
<keyword evidence="6" id="KW-1185">Reference proteome</keyword>
<sequence>STTILKSYLFTLYCTRQFEEFTKVIEKNSFERSHHQDLVNLWYLAKYDQEECIKVKKLVPVDKYRIRKKFPPPNSIWDGDELIYSFRKGVREVYN</sequence>
<dbReference type="Proteomes" id="UP000605970">
    <property type="component" value="Unassembled WGS sequence"/>
</dbReference>
<evidence type="ECO:0000259" key="4">
    <source>
        <dbReference type="Pfam" id="PF16878"/>
    </source>
</evidence>
<dbReference type="EMBL" id="JABEBT010000045">
    <property type="protein sequence ID" value="KAF7635260.1"/>
    <property type="molecule type" value="Genomic_DNA"/>
</dbReference>
<feature type="non-terminal residue" evidence="5">
    <location>
        <position position="95"/>
    </location>
</feature>
<accession>A0A8S9ZPA9</accession>
<evidence type="ECO:0000313" key="6">
    <source>
        <dbReference type="Proteomes" id="UP000605970"/>
    </source>
</evidence>
<keyword evidence="2 5" id="KW-0371">Homeobox</keyword>
<proteinExistence type="predicted"/>
<comment type="caution">
    <text evidence="5">The sequence shown here is derived from an EMBL/GenBank/DDBJ whole genome shotgun (WGS) entry which is preliminary data.</text>
</comment>
<dbReference type="GO" id="GO:0005667">
    <property type="term" value="C:transcription regulator complex"/>
    <property type="evidence" value="ECO:0007669"/>
    <property type="project" value="TreeGrafter"/>
</dbReference>
<dbReference type="Pfam" id="PF16878">
    <property type="entry name" value="SIX1_SD"/>
    <property type="match status" value="1"/>
</dbReference>
<keyword evidence="3" id="KW-0539">Nucleus</keyword>
<name>A0A8S9ZPA9_9BILA</name>
<dbReference type="GO" id="GO:0000981">
    <property type="term" value="F:DNA-binding transcription factor activity, RNA polymerase II-specific"/>
    <property type="evidence" value="ECO:0007669"/>
    <property type="project" value="TreeGrafter"/>
</dbReference>
<gene>
    <name evidence="5" type="ORF">Mgra_00005376</name>
</gene>
<keyword evidence="1 5" id="KW-0238">DNA-binding</keyword>
<dbReference type="AlphaFoldDB" id="A0A8S9ZPA9"/>
<organism evidence="5 6">
    <name type="scientific">Meloidogyne graminicola</name>
    <dbReference type="NCBI Taxonomy" id="189291"/>
    <lineage>
        <taxon>Eukaryota</taxon>
        <taxon>Metazoa</taxon>
        <taxon>Ecdysozoa</taxon>
        <taxon>Nematoda</taxon>
        <taxon>Chromadorea</taxon>
        <taxon>Rhabditida</taxon>
        <taxon>Tylenchina</taxon>
        <taxon>Tylenchomorpha</taxon>
        <taxon>Tylenchoidea</taxon>
        <taxon>Meloidogynidae</taxon>
        <taxon>Meloidogyninae</taxon>
        <taxon>Meloidogyne</taxon>
    </lineage>
</organism>
<dbReference type="InterPro" id="IPR031701">
    <property type="entry name" value="SIX1_SD"/>
</dbReference>
<feature type="domain" description="Homeobox protein SIX1 N-terminal SD" evidence="4">
    <location>
        <begin position="3"/>
        <end position="74"/>
    </location>
</feature>
<evidence type="ECO:0000313" key="5">
    <source>
        <dbReference type="EMBL" id="KAF7635260.1"/>
    </source>
</evidence>
<reference evidence="5" key="1">
    <citation type="journal article" date="2020" name="Ecol. Evol.">
        <title>Genome structure and content of the rice root-knot nematode (Meloidogyne graminicola).</title>
        <authorList>
            <person name="Phan N.T."/>
            <person name="Danchin E.G.J."/>
            <person name="Klopp C."/>
            <person name="Perfus-Barbeoch L."/>
            <person name="Kozlowski D.K."/>
            <person name="Koutsovoulos G.D."/>
            <person name="Lopez-Roques C."/>
            <person name="Bouchez O."/>
            <person name="Zahm M."/>
            <person name="Besnard G."/>
            <person name="Bellafiore S."/>
        </authorList>
    </citation>
    <scope>NUCLEOTIDE SEQUENCE</scope>
    <source>
        <strain evidence="5">VN-18</strain>
    </source>
</reference>
<evidence type="ECO:0000256" key="3">
    <source>
        <dbReference type="ARBA" id="ARBA00023242"/>
    </source>
</evidence>
<dbReference type="GO" id="GO:0000978">
    <property type="term" value="F:RNA polymerase II cis-regulatory region sequence-specific DNA binding"/>
    <property type="evidence" value="ECO:0007669"/>
    <property type="project" value="TreeGrafter"/>
</dbReference>